<reference evidence="2" key="1">
    <citation type="submission" date="2017-01" db="EMBL/GenBank/DDBJ databases">
        <title>A deep insight into the sialotranscriptome of adult male and female Cluex tarsalis mosquitoes.</title>
        <authorList>
            <person name="Ribeiro J.M."/>
            <person name="Moreira F."/>
            <person name="Bernard K.A."/>
            <person name="Calvo E."/>
        </authorList>
    </citation>
    <scope>NUCLEOTIDE SEQUENCE</scope>
    <source>
        <strain evidence="2">Kern County</strain>
        <tissue evidence="2">Salivary glands</tissue>
    </source>
</reference>
<dbReference type="PANTHER" id="PTHR12336">
    <property type="entry name" value="ADULT CUTICLE PROTEIN 1-RELATED"/>
    <property type="match status" value="1"/>
</dbReference>
<evidence type="ECO:0000313" key="2">
    <source>
        <dbReference type="EMBL" id="JAV30597.1"/>
    </source>
</evidence>
<organism evidence="2">
    <name type="scientific">Culex tarsalis</name>
    <name type="common">Encephalitis mosquito</name>
    <dbReference type="NCBI Taxonomy" id="7177"/>
    <lineage>
        <taxon>Eukaryota</taxon>
        <taxon>Metazoa</taxon>
        <taxon>Ecdysozoa</taxon>
        <taxon>Arthropoda</taxon>
        <taxon>Hexapoda</taxon>
        <taxon>Insecta</taxon>
        <taxon>Pterygota</taxon>
        <taxon>Neoptera</taxon>
        <taxon>Endopterygota</taxon>
        <taxon>Diptera</taxon>
        <taxon>Nematocera</taxon>
        <taxon>Culicoidea</taxon>
        <taxon>Culicidae</taxon>
        <taxon>Culicinae</taxon>
        <taxon>Culicini</taxon>
        <taxon>Culex</taxon>
        <taxon>Culex</taxon>
    </lineage>
</organism>
<dbReference type="PANTHER" id="PTHR12336:SF0">
    <property type="entry name" value="ADULT CUTICLE PROTEIN 1-RELATED"/>
    <property type="match status" value="1"/>
</dbReference>
<dbReference type="AlphaFoldDB" id="A0A1Q3FSP4"/>
<accession>A0A1Q3FSP4</accession>
<proteinExistence type="predicted"/>
<evidence type="ECO:0000256" key="1">
    <source>
        <dbReference type="SAM" id="SignalP"/>
    </source>
</evidence>
<feature type="chain" id="PRO_5010162919" evidence="1">
    <location>
        <begin position="20"/>
        <end position="104"/>
    </location>
</feature>
<dbReference type="Pfam" id="PF15955">
    <property type="entry name" value="Cuticle_4"/>
    <property type="match status" value="1"/>
</dbReference>
<keyword evidence="1" id="KW-0732">Signal</keyword>
<sequence>MKVAAGLFVVLALALAAEAHPSWPWAAAPWPGAWPAAWPAAAWPWGWPAAAPAPAPVVAVDAPAAPAPAATSVTANRGAVHVAPLPGHAINQQQLNLAPAPGTA</sequence>
<dbReference type="EMBL" id="GFDL01004448">
    <property type="protein sequence ID" value="JAV30597.1"/>
    <property type="molecule type" value="Transcribed_RNA"/>
</dbReference>
<feature type="signal peptide" evidence="1">
    <location>
        <begin position="1"/>
        <end position="19"/>
    </location>
</feature>
<protein>
    <submittedName>
        <fullName evidence="2">Putative cpij003474 cuticle protein</fullName>
    </submittedName>
</protein>
<dbReference type="InterPro" id="IPR031874">
    <property type="entry name" value="Cuticle_Acp1"/>
</dbReference>
<name>A0A1Q3FSP4_CULTA</name>